<accession>A0A381PHV2</accession>
<name>A0A381PHV2_9ZZZZ</name>
<evidence type="ECO:0000313" key="1">
    <source>
        <dbReference type="EMBL" id="SUZ66586.1"/>
    </source>
</evidence>
<organism evidence="1">
    <name type="scientific">marine metagenome</name>
    <dbReference type="NCBI Taxonomy" id="408172"/>
    <lineage>
        <taxon>unclassified sequences</taxon>
        <taxon>metagenomes</taxon>
        <taxon>ecological metagenomes</taxon>
    </lineage>
</organism>
<dbReference type="EMBL" id="UINC01000988">
    <property type="protein sequence ID" value="SUZ66586.1"/>
    <property type="molecule type" value="Genomic_DNA"/>
</dbReference>
<reference evidence="1" key="1">
    <citation type="submission" date="2018-05" db="EMBL/GenBank/DDBJ databases">
        <authorList>
            <person name="Lanie J.A."/>
            <person name="Ng W.-L."/>
            <person name="Kazmierczak K.M."/>
            <person name="Andrzejewski T.M."/>
            <person name="Davidsen T.M."/>
            <person name="Wayne K.J."/>
            <person name="Tettelin H."/>
            <person name="Glass J.I."/>
            <person name="Rusch D."/>
            <person name="Podicherti R."/>
            <person name="Tsui H.-C.T."/>
            <person name="Winkler M.E."/>
        </authorList>
    </citation>
    <scope>NUCLEOTIDE SEQUENCE</scope>
</reference>
<dbReference type="AlphaFoldDB" id="A0A381PHV2"/>
<protein>
    <submittedName>
        <fullName evidence="1">Uncharacterized protein</fullName>
    </submittedName>
</protein>
<sequence length="92" mass="10549">MGIKTIPFRDVEEHADNMYEAVAAMFSQARRELGERVLEATLQEVESDDYGVFDEVEESTPEEYVEKEKVTTVAINKFLDGDVTWRKTDELG</sequence>
<proteinExistence type="predicted"/>
<gene>
    <name evidence="1" type="ORF">METZ01_LOCUS19440</name>
</gene>